<dbReference type="AlphaFoldDB" id="A0A9P6XZT0"/>
<evidence type="ECO:0000256" key="1">
    <source>
        <dbReference type="SAM" id="MobiDB-lite"/>
    </source>
</evidence>
<reference evidence="2 3" key="1">
    <citation type="journal article" date="2020" name="Microb. Genom.">
        <title>Genetic diversity of clinical and environmental Mucorales isolates obtained from an investigation of mucormycosis cases among solid organ transplant recipients.</title>
        <authorList>
            <person name="Nguyen M.H."/>
            <person name="Kaul D."/>
            <person name="Muto C."/>
            <person name="Cheng S.J."/>
            <person name="Richter R.A."/>
            <person name="Bruno V.M."/>
            <person name="Liu G."/>
            <person name="Beyhan S."/>
            <person name="Sundermann A.J."/>
            <person name="Mounaud S."/>
            <person name="Pasculle A.W."/>
            <person name="Nierman W.C."/>
            <person name="Driscoll E."/>
            <person name="Cumbie R."/>
            <person name="Clancy C.J."/>
            <person name="Dupont C.L."/>
        </authorList>
    </citation>
    <scope>NUCLEOTIDE SEQUENCE [LARGE SCALE GENOMIC DNA]</scope>
    <source>
        <strain evidence="2 3">GL24</strain>
    </source>
</reference>
<sequence>MTALASRGYGERKHLPGHNQNNPLFLTRNGRALKKKLVPLAEEINAIGTRGLTEVEIKTTRKVLLAIITNLAEDDAALENAERKVPSTRELSRRISSAE</sequence>
<organism evidence="2 3">
    <name type="scientific">Rhizopus delemar</name>
    <dbReference type="NCBI Taxonomy" id="936053"/>
    <lineage>
        <taxon>Eukaryota</taxon>
        <taxon>Fungi</taxon>
        <taxon>Fungi incertae sedis</taxon>
        <taxon>Mucoromycota</taxon>
        <taxon>Mucoromycotina</taxon>
        <taxon>Mucoromycetes</taxon>
        <taxon>Mucorales</taxon>
        <taxon>Mucorineae</taxon>
        <taxon>Rhizopodaceae</taxon>
        <taxon>Rhizopus</taxon>
    </lineage>
</organism>
<name>A0A9P6XZT0_9FUNG</name>
<proteinExistence type="predicted"/>
<evidence type="ECO:0000313" key="2">
    <source>
        <dbReference type="EMBL" id="KAG1535788.1"/>
    </source>
</evidence>
<accession>A0A9P6XZT0</accession>
<comment type="caution">
    <text evidence="2">The sequence shown here is derived from an EMBL/GenBank/DDBJ whole genome shotgun (WGS) entry which is preliminary data.</text>
</comment>
<dbReference type="Gene3D" id="1.10.10.10">
    <property type="entry name" value="Winged helix-like DNA-binding domain superfamily/Winged helix DNA-binding domain"/>
    <property type="match status" value="1"/>
</dbReference>
<dbReference type="SUPFAM" id="SSF46785">
    <property type="entry name" value="Winged helix' DNA-binding domain"/>
    <property type="match status" value="1"/>
</dbReference>
<evidence type="ECO:0000313" key="3">
    <source>
        <dbReference type="Proteomes" id="UP000740926"/>
    </source>
</evidence>
<dbReference type="InterPro" id="IPR036390">
    <property type="entry name" value="WH_DNA-bd_sf"/>
</dbReference>
<dbReference type="Proteomes" id="UP000740926">
    <property type="component" value="Unassembled WGS sequence"/>
</dbReference>
<evidence type="ECO:0008006" key="4">
    <source>
        <dbReference type="Google" id="ProtNLM"/>
    </source>
</evidence>
<dbReference type="InterPro" id="IPR036388">
    <property type="entry name" value="WH-like_DNA-bd_sf"/>
</dbReference>
<dbReference type="EMBL" id="JAANIU010008125">
    <property type="protein sequence ID" value="KAG1535788.1"/>
    <property type="molecule type" value="Genomic_DNA"/>
</dbReference>
<gene>
    <name evidence="2" type="ORF">G6F50_015220</name>
</gene>
<keyword evidence="3" id="KW-1185">Reference proteome</keyword>
<feature type="region of interest" description="Disordered" evidence="1">
    <location>
        <begin position="1"/>
        <end position="23"/>
    </location>
</feature>
<protein>
    <recommendedName>
        <fullName evidence="4">MarR family transcriptional regulator</fullName>
    </recommendedName>
</protein>